<dbReference type="AlphaFoldDB" id="A0A7J7ICK3"/>
<evidence type="ECO:0000256" key="1">
    <source>
        <dbReference type="SAM" id="MobiDB-lite"/>
    </source>
</evidence>
<gene>
    <name evidence="2" type="ORF">F1559_001157</name>
</gene>
<name>A0A7J7ICK3_9RHOD</name>
<comment type="caution">
    <text evidence="2">The sequence shown here is derived from an EMBL/GenBank/DDBJ whole genome shotgun (WGS) entry which is preliminary data.</text>
</comment>
<proteinExistence type="predicted"/>
<evidence type="ECO:0000313" key="3">
    <source>
        <dbReference type="Proteomes" id="UP000530660"/>
    </source>
</evidence>
<dbReference type="EMBL" id="VWRR01000017">
    <property type="protein sequence ID" value="KAF6000836.1"/>
    <property type="molecule type" value="Genomic_DNA"/>
</dbReference>
<protein>
    <submittedName>
        <fullName evidence="2">Uncharacterized protein</fullName>
    </submittedName>
</protein>
<accession>A0A7J7ICK3</accession>
<feature type="compositionally biased region" description="Polar residues" evidence="1">
    <location>
        <begin position="266"/>
        <end position="280"/>
    </location>
</feature>
<sequence>MPSPIAAIQDRISSFLFDFKHATEILQEEEQYLGRRSGQALYRALVALEQAREAFIRTCERSLAYCAAWSGLVRSLRALAESLSRGDLIPLAFRIEHEEPVVAQLQTGSACTSTAESIERTANRVRSRLRALRSELDTTVVHDSLMPRKAHYRRARENYLKNLDEVSLEAWREASMDLQSEAVRAVQHFSNAVDEMVGLVARSGYHIGVMLTDEWREAAAATTGLEDILLQAPSLAIGELDESARTAPGTGNALRPSTAGSEHESSVANRLQDATRTEVSSPVPFSGSGKDGEEDANAAFALYDELDATYDTYTREEGAHDEEPSAESRQSEAAPKAT</sequence>
<feature type="region of interest" description="Disordered" evidence="1">
    <location>
        <begin position="244"/>
        <end position="338"/>
    </location>
</feature>
<feature type="compositionally biased region" description="Basic and acidic residues" evidence="1">
    <location>
        <begin position="313"/>
        <end position="323"/>
    </location>
</feature>
<dbReference type="Proteomes" id="UP000530660">
    <property type="component" value="Unassembled WGS sequence"/>
</dbReference>
<reference evidence="2 3" key="1">
    <citation type="journal article" date="2020" name="J. Phycol.">
        <title>Comparative genome analysis reveals Cyanidiococcus gen. nov., a new extremophilic red algal genus sister to Cyanidioschyzon (Cyanidioschyzonaceae, Rhodophyta).</title>
        <authorList>
            <person name="Liu S.-L."/>
            <person name="Chiang Y.-R."/>
            <person name="Yoon H.S."/>
            <person name="Fu H.-Y."/>
        </authorList>
    </citation>
    <scope>NUCLEOTIDE SEQUENCE [LARGE SCALE GENOMIC DNA]</scope>
    <source>
        <strain evidence="2 3">THAL066</strain>
    </source>
</reference>
<evidence type="ECO:0000313" key="2">
    <source>
        <dbReference type="EMBL" id="KAF6000836.1"/>
    </source>
</evidence>
<keyword evidence="3" id="KW-1185">Reference proteome</keyword>
<dbReference type="OrthoDB" id="10439187at2759"/>
<organism evidence="2 3">
    <name type="scientific">Cyanidiococcus yangmingshanensis</name>
    <dbReference type="NCBI Taxonomy" id="2690220"/>
    <lineage>
        <taxon>Eukaryota</taxon>
        <taxon>Rhodophyta</taxon>
        <taxon>Bangiophyceae</taxon>
        <taxon>Cyanidiales</taxon>
        <taxon>Cyanidiaceae</taxon>
        <taxon>Cyanidiococcus</taxon>
    </lineage>
</organism>